<dbReference type="Proteomes" id="UP000287908">
    <property type="component" value="Unassembled WGS sequence"/>
</dbReference>
<protein>
    <submittedName>
        <fullName evidence="1">DUF2256 domain-containing protein</fullName>
    </submittedName>
</protein>
<dbReference type="AlphaFoldDB" id="A0A432ZKU1"/>
<dbReference type="OrthoDB" id="27194at2"/>
<dbReference type="PIRSF" id="PIRSF037205">
    <property type="entry name" value="UCP037205"/>
    <property type="match status" value="1"/>
</dbReference>
<dbReference type="PANTHER" id="PTHR37463">
    <property type="entry name" value="GSL3115 PROTEIN"/>
    <property type="match status" value="1"/>
</dbReference>
<dbReference type="EMBL" id="PIQF01000001">
    <property type="protein sequence ID" value="RUO77842.1"/>
    <property type="molecule type" value="Genomic_DNA"/>
</dbReference>
<gene>
    <name evidence="1" type="ORF">CWI81_05005</name>
</gene>
<sequence>MSHQKSHLPSKLCPVCERSFNWRKKWKDCWNEVKYCSERCRRQRNAQNK</sequence>
<reference evidence="1 2" key="1">
    <citation type="journal article" date="2011" name="Front. Microbiol.">
        <title>Genomic signatures of strain selection and enhancement in Bacillus atrophaeus var. globigii, a historical biowarfare simulant.</title>
        <authorList>
            <person name="Gibbons H.S."/>
            <person name="Broomall S.M."/>
            <person name="McNew L.A."/>
            <person name="Daligault H."/>
            <person name="Chapman C."/>
            <person name="Bruce D."/>
            <person name="Karavis M."/>
            <person name="Krepps M."/>
            <person name="McGregor P.A."/>
            <person name="Hong C."/>
            <person name="Park K.H."/>
            <person name="Akmal A."/>
            <person name="Feldman A."/>
            <person name="Lin J.S."/>
            <person name="Chang W.E."/>
            <person name="Higgs B.W."/>
            <person name="Demirev P."/>
            <person name="Lindquist J."/>
            <person name="Liem A."/>
            <person name="Fochler E."/>
            <person name="Read T.D."/>
            <person name="Tapia R."/>
            <person name="Johnson S."/>
            <person name="Bishop-Lilly K.A."/>
            <person name="Detter C."/>
            <person name="Han C."/>
            <person name="Sozhamannan S."/>
            <person name="Rosenzweig C.N."/>
            <person name="Skowronski E.W."/>
        </authorList>
    </citation>
    <scope>NUCLEOTIDE SEQUENCE [LARGE SCALE GENOMIC DNA]</scope>
    <source>
        <strain evidence="1 2">CL-SP19</strain>
    </source>
</reference>
<comment type="caution">
    <text evidence="1">The sequence shown here is derived from an EMBL/GenBank/DDBJ whole genome shotgun (WGS) entry which is preliminary data.</text>
</comment>
<accession>A0A432ZKU1</accession>
<evidence type="ECO:0000313" key="1">
    <source>
        <dbReference type="EMBL" id="RUO77842.1"/>
    </source>
</evidence>
<evidence type="ECO:0000313" key="2">
    <source>
        <dbReference type="Proteomes" id="UP000287908"/>
    </source>
</evidence>
<name>A0A432ZKU1_9GAMM</name>
<dbReference type="Pfam" id="PF10013">
    <property type="entry name" value="DUF2256"/>
    <property type="match status" value="1"/>
</dbReference>
<dbReference type="RefSeq" id="WP_126784180.1">
    <property type="nucleotide sequence ID" value="NZ_PIQF01000001.1"/>
</dbReference>
<proteinExistence type="predicted"/>
<organism evidence="1 2">
    <name type="scientific">Idiomarina seosinensis</name>
    <dbReference type="NCBI Taxonomy" id="281739"/>
    <lineage>
        <taxon>Bacteria</taxon>
        <taxon>Pseudomonadati</taxon>
        <taxon>Pseudomonadota</taxon>
        <taxon>Gammaproteobacteria</taxon>
        <taxon>Alteromonadales</taxon>
        <taxon>Idiomarinaceae</taxon>
        <taxon>Idiomarina</taxon>
    </lineage>
</organism>
<keyword evidence="2" id="KW-1185">Reference proteome</keyword>
<dbReference type="PANTHER" id="PTHR37463:SF1">
    <property type="entry name" value="DUF2256 DOMAIN-CONTAINING PROTEIN"/>
    <property type="match status" value="1"/>
</dbReference>
<dbReference type="InterPro" id="IPR017136">
    <property type="entry name" value="UCP037205"/>
</dbReference>